<feature type="coiled-coil region" evidence="1">
    <location>
        <begin position="37"/>
        <end position="71"/>
    </location>
</feature>
<keyword evidence="1" id="KW-0175">Coiled coil</keyword>
<sequence>MAEPMRTPRGGQIDDLEQREFSRARKGYEPSEVRATLVQTAAELRRLRAERGRLSDELAAARAETERVRRQAESAPVVLPDDAELTRVLGEEMVKLLDDARTTAAGIAERAEEAAQGARSAAEAEAAERLEGLDEELAERRAEAEADEREILERANNVLAERTELADEAAAELKAQAEAELAEARQAAREHIEAGKDEGRRLVVEAKTFRERILRDLAGRRKLARKQLESMRAAQERLLGAFTACAVAVESATGELHTALPEAKMAADDAAKRVTDDIEDVVVAMEAAIATGELPAVVLGEIGRPDLSGRTALTSAALPVRHDEAELPSGVAEAADDDGTIEPQDESDGVEASANEDDIDHPTGAEDSAGSADDAETDGTANGEPLDEVTTGEHPMVGSELEWTSLDVADLLDESDGAEMSAAESPSAPTGREHLRLVAGSTPPPAESDEEPNSAEPAASDAEAAGGVGRAADAVQTDGGAVAVVDDPADIEGAVGDIADIEVGDTVEDDIEAESEEPAVVGDLFARLRAERDQAVAQARETLGVDDAADAEAGGDLDGQLTGDDDEVDPLEAFEPADDESSSIVDAEEADEILDHRDDAIGPIERGVSRRVKRLVDDEQNELLDALRRSRRNITVSGLLPDTDEQVGALMELLGADLTDAVAAGAASVAARSGTPVALGRANLERLAGQLETAIAARLVNPWRDEVATMISAEPDRGQLSERLRSAYRERKTVALPELASGVVVVAYNVGVAAAAKPGPGLDWVLDHGGEPAEAHLARIRGGDPAGLIEVLSAPEVPVGCRCMLVTRPG</sequence>
<feature type="compositionally biased region" description="Low complexity" evidence="2">
    <location>
        <begin position="418"/>
        <end position="429"/>
    </location>
</feature>
<comment type="caution">
    <text evidence="3">The sequence shown here is derived from an EMBL/GenBank/DDBJ whole genome shotgun (WGS) entry which is preliminary data.</text>
</comment>
<dbReference type="AlphaFoldDB" id="A0A936TDC2"/>
<feature type="region of interest" description="Disordered" evidence="2">
    <location>
        <begin position="546"/>
        <end position="585"/>
    </location>
</feature>
<dbReference type="EMBL" id="JADJZA010000007">
    <property type="protein sequence ID" value="MBK9297431.1"/>
    <property type="molecule type" value="Genomic_DNA"/>
</dbReference>
<feature type="coiled-coil region" evidence="1">
    <location>
        <begin position="108"/>
        <end position="234"/>
    </location>
</feature>
<reference evidence="3 4" key="1">
    <citation type="submission" date="2020-10" db="EMBL/GenBank/DDBJ databases">
        <title>Connecting structure to function with the recovery of over 1000 high-quality activated sludge metagenome-assembled genomes encoding full-length rRNA genes using long-read sequencing.</title>
        <authorList>
            <person name="Singleton C.M."/>
            <person name="Petriglieri F."/>
            <person name="Kristensen J.M."/>
            <person name="Kirkegaard R.H."/>
            <person name="Michaelsen T.Y."/>
            <person name="Andersen M.H."/>
            <person name="Karst S.M."/>
            <person name="Dueholm M.S."/>
            <person name="Nielsen P.H."/>
            <person name="Albertsen M."/>
        </authorList>
    </citation>
    <scope>NUCLEOTIDE SEQUENCE [LARGE SCALE GENOMIC DNA]</scope>
    <source>
        <strain evidence="3">Lyne_18-Q3-R50-59_MAXAC.006</strain>
    </source>
</reference>
<evidence type="ECO:0000256" key="1">
    <source>
        <dbReference type="SAM" id="Coils"/>
    </source>
</evidence>
<feature type="region of interest" description="Disordered" evidence="2">
    <location>
        <begin position="319"/>
        <end position="473"/>
    </location>
</feature>
<gene>
    <name evidence="3" type="ORF">IPN02_11485</name>
</gene>
<feature type="compositionally biased region" description="Low complexity" evidence="2">
    <location>
        <begin position="454"/>
        <end position="473"/>
    </location>
</feature>
<evidence type="ECO:0000313" key="3">
    <source>
        <dbReference type="EMBL" id="MBK9297431.1"/>
    </source>
</evidence>
<dbReference type="Proteomes" id="UP000727993">
    <property type="component" value="Unassembled WGS sequence"/>
</dbReference>
<feature type="compositionally biased region" description="Acidic residues" evidence="2">
    <location>
        <begin position="563"/>
        <end position="585"/>
    </location>
</feature>
<organism evidence="3 4">
    <name type="scientific">Candidatus Neomicrothrix subdominans</name>
    <dbReference type="NCBI Taxonomy" id="2954438"/>
    <lineage>
        <taxon>Bacteria</taxon>
        <taxon>Bacillati</taxon>
        <taxon>Actinomycetota</taxon>
        <taxon>Acidimicrobiia</taxon>
        <taxon>Acidimicrobiales</taxon>
        <taxon>Microthrixaceae</taxon>
        <taxon>Candidatus Neomicrothrix</taxon>
    </lineage>
</organism>
<accession>A0A936TDC2</accession>
<evidence type="ECO:0000313" key="4">
    <source>
        <dbReference type="Proteomes" id="UP000727993"/>
    </source>
</evidence>
<proteinExistence type="predicted"/>
<protein>
    <submittedName>
        <fullName evidence="3">Uncharacterized protein</fullName>
    </submittedName>
</protein>
<feature type="compositionally biased region" description="Acidic residues" evidence="2">
    <location>
        <begin position="334"/>
        <end position="359"/>
    </location>
</feature>
<name>A0A936TDC2_9ACTN</name>
<dbReference type="Gene3D" id="6.10.250.660">
    <property type="match status" value="1"/>
</dbReference>
<evidence type="ECO:0000256" key="2">
    <source>
        <dbReference type="SAM" id="MobiDB-lite"/>
    </source>
</evidence>